<accession>A0A218WV65</accession>
<dbReference type="EMBL" id="MTKT01003224">
    <property type="protein sequence ID" value="OWM75872.1"/>
    <property type="molecule type" value="Genomic_DNA"/>
</dbReference>
<dbReference type="EMBL" id="PGOL01000818">
    <property type="protein sequence ID" value="PKI64452.1"/>
    <property type="molecule type" value="Genomic_DNA"/>
</dbReference>
<evidence type="ECO:0000313" key="3">
    <source>
        <dbReference type="Proteomes" id="UP000197138"/>
    </source>
</evidence>
<proteinExistence type="predicted"/>
<reference evidence="1" key="2">
    <citation type="submission" date="2017-06" db="EMBL/GenBank/DDBJ databases">
        <title>The pomegranate genome and the genomics of punicalagin biosynthesis.</title>
        <authorList>
            <person name="Xu C."/>
        </authorList>
    </citation>
    <scope>NUCLEOTIDE SEQUENCE [LARGE SCALE GENOMIC DNA]</scope>
    <source>
        <tissue evidence="1">Fresh leaf</tissue>
    </source>
</reference>
<sequence length="106" mass="11408">MEQESGTEFPGFRTYLLHRDEHTCRRLPPTPTRLQRRAPCPLNLNNGSNHNLGCFSIDSSASSSLTSSGSGANEASASFYAGKDPIPLLSPLVIMPPSLTDSSTSR</sequence>
<protein>
    <submittedName>
        <fullName evidence="1">Uncharacterized protein</fullName>
    </submittedName>
</protein>
<organism evidence="1 3">
    <name type="scientific">Punica granatum</name>
    <name type="common">Pomegranate</name>
    <dbReference type="NCBI Taxonomy" id="22663"/>
    <lineage>
        <taxon>Eukaryota</taxon>
        <taxon>Viridiplantae</taxon>
        <taxon>Streptophyta</taxon>
        <taxon>Embryophyta</taxon>
        <taxon>Tracheophyta</taxon>
        <taxon>Spermatophyta</taxon>
        <taxon>Magnoliopsida</taxon>
        <taxon>eudicotyledons</taxon>
        <taxon>Gunneridae</taxon>
        <taxon>Pentapetalae</taxon>
        <taxon>rosids</taxon>
        <taxon>malvids</taxon>
        <taxon>Myrtales</taxon>
        <taxon>Lythraceae</taxon>
        <taxon>Punica</taxon>
    </lineage>
</organism>
<comment type="caution">
    <text evidence="1">The sequence shown here is derived from an EMBL/GenBank/DDBJ whole genome shotgun (WGS) entry which is preliminary data.</text>
</comment>
<dbReference type="GeneID" id="116212245"/>
<keyword evidence="4" id="KW-1185">Reference proteome</keyword>
<dbReference type="Proteomes" id="UP000197138">
    <property type="component" value="Unassembled WGS sequence"/>
</dbReference>
<evidence type="ECO:0000313" key="1">
    <source>
        <dbReference type="EMBL" id="OWM75872.1"/>
    </source>
</evidence>
<reference evidence="2 4" key="3">
    <citation type="submission" date="2017-11" db="EMBL/GenBank/DDBJ databases">
        <title>De-novo sequencing of pomegranate (Punica granatum L.) genome.</title>
        <authorList>
            <person name="Akparov Z."/>
            <person name="Amiraslanov A."/>
            <person name="Hajiyeva S."/>
            <person name="Abbasov M."/>
            <person name="Kaur K."/>
            <person name="Hamwieh A."/>
            <person name="Solovyev V."/>
            <person name="Salamov A."/>
            <person name="Braich B."/>
            <person name="Kosarev P."/>
            <person name="Mahmoud A."/>
            <person name="Hajiyev E."/>
            <person name="Babayeva S."/>
            <person name="Izzatullayeva V."/>
            <person name="Mammadov A."/>
            <person name="Mammadov A."/>
            <person name="Sharifova S."/>
            <person name="Ojaghi J."/>
            <person name="Eynullazada K."/>
            <person name="Bayramov B."/>
            <person name="Abdulazimova A."/>
            <person name="Shahmuradov I."/>
        </authorList>
    </citation>
    <scope>NUCLEOTIDE SEQUENCE [LARGE SCALE GENOMIC DNA]</scope>
    <source>
        <strain evidence="2">AG2017</strain>
        <strain evidence="4">cv. AG2017</strain>
        <tissue evidence="2">Leaf</tissue>
    </source>
</reference>
<gene>
    <name evidence="1" type="ORF">CDL15_Pgr009516</name>
    <name evidence="2" type="ORF">CRG98_015177</name>
</gene>
<evidence type="ECO:0000313" key="2">
    <source>
        <dbReference type="EMBL" id="PKI64452.1"/>
    </source>
</evidence>
<evidence type="ECO:0000313" key="4">
    <source>
        <dbReference type="Proteomes" id="UP000233551"/>
    </source>
</evidence>
<dbReference type="Proteomes" id="UP000233551">
    <property type="component" value="Unassembled WGS sequence"/>
</dbReference>
<dbReference type="AlphaFoldDB" id="A0A218WV65"/>
<reference evidence="3" key="1">
    <citation type="journal article" date="2017" name="Plant J.">
        <title>The pomegranate (Punica granatum L.) genome and the genomics of punicalagin biosynthesis.</title>
        <authorList>
            <person name="Qin G."/>
            <person name="Xu C."/>
            <person name="Ming R."/>
            <person name="Tang H."/>
            <person name="Guyot R."/>
            <person name="Kramer E.M."/>
            <person name="Hu Y."/>
            <person name="Yi X."/>
            <person name="Qi Y."/>
            <person name="Xu X."/>
            <person name="Gao Z."/>
            <person name="Pan H."/>
            <person name="Jian J."/>
            <person name="Tian Y."/>
            <person name="Yue Z."/>
            <person name="Xu Y."/>
        </authorList>
    </citation>
    <scope>NUCLEOTIDE SEQUENCE [LARGE SCALE GENOMIC DNA]</scope>
    <source>
        <strain evidence="3">cv. Dabenzi</strain>
    </source>
</reference>
<name>A0A218WV65_PUNGR</name>